<dbReference type="PANTHER" id="PTHR43319:SF3">
    <property type="entry name" value="BETA-LACTAMASE-RELATED DOMAIN-CONTAINING PROTEIN"/>
    <property type="match status" value="1"/>
</dbReference>
<dbReference type="RefSeq" id="WP_255160062.1">
    <property type="nucleotide sequence ID" value="NZ_CP101497.1"/>
</dbReference>
<dbReference type="EMBL" id="CP101497">
    <property type="protein sequence ID" value="UTT62929.1"/>
    <property type="molecule type" value="Genomic_DNA"/>
</dbReference>
<dbReference type="PANTHER" id="PTHR43319">
    <property type="entry name" value="BETA-LACTAMASE-RELATED"/>
    <property type="match status" value="1"/>
</dbReference>
<sequence length="393" mass="41794">MTAVTSGTVAAGFEPVGEAFERAFAGHERMGAALAVRVGGVPVVDLHGGVRDVRTGEPWQHDTLNVVFSCTKGLTAVLAARLVQEGRLDYHAPVADYWPEFAQAGKQKVLVRHVLGHRSGLNAPVRDFSTDDLLDWSTVTTALAEQAPLWQPGYAYAYHAITQGWLAGEIIRRVTGMSPGAYFAEAVARPLGVEAWIGLPAELEPRVSHLTVGQTLHALIDTQAAARVPGVIDWPERAMTLGGALPAALVSDDGGFNDPRLHAAEFPAAGGIATARALATIWSSTVVSEGGVRLLDDDTLDEALRVQSDGHPFFSAPPPWPRWGMGFQLDSAARRYLTAASFGHDGAGGQVAFADPVHEVGFAFVTNVMEADDPRATSIIDALRRCVLERAAA</sequence>
<dbReference type="SUPFAM" id="SSF56601">
    <property type="entry name" value="beta-lactamase/transpeptidase-like"/>
    <property type="match status" value="1"/>
</dbReference>
<accession>A0ABY5FXR9</accession>
<dbReference type="Pfam" id="PF00144">
    <property type="entry name" value="Beta-lactamase"/>
    <property type="match status" value="1"/>
</dbReference>
<name>A0ABY5FXR9_9MICO</name>
<evidence type="ECO:0000313" key="3">
    <source>
        <dbReference type="Proteomes" id="UP001060039"/>
    </source>
</evidence>
<dbReference type="Proteomes" id="UP001060039">
    <property type="component" value="Chromosome"/>
</dbReference>
<reference evidence="2" key="1">
    <citation type="submission" date="2022-07" db="EMBL/GenBank/DDBJ databases">
        <title>Taxonomic analysis of Microcella humidisoli nov. sp., isolated from riverside soil.</title>
        <authorList>
            <person name="Molina K.M."/>
            <person name="Kim S.B."/>
        </authorList>
    </citation>
    <scope>NUCLEOTIDE SEQUENCE</scope>
    <source>
        <strain evidence="2">MMS21-STM10</strain>
    </source>
</reference>
<evidence type="ECO:0000313" key="2">
    <source>
        <dbReference type="EMBL" id="UTT62929.1"/>
    </source>
</evidence>
<keyword evidence="3" id="KW-1185">Reference proteome</keyword>
<dbReference type="InterPro" id="IPR052907">
    <property type="entry name" value="Beta-lactamase/esterase"/>
</dbReference>
<gene>
    <name evidence="2" type="ORF">NNL39_02135</name>
</gene>
<protein>
    <submittedName>
        <fullName evidence="2">Beta-lactamase family protein</fullName>
    </submittedName>
</protein>
<evidence type="ECO:0000259" key="1">
    <source>
        <dbReference type="Pfam" id="PF00144"/>
    </source>
</evidence>
<organism evidence="2 3">
    <name type="scientific">Microcella humidisoli</name>
    <dbReference type="NCBI Taxonomy" id="2963406"/>
    <lineage>
        <taxon>Bacteria</taxon>
        <taxon>Bacillati</taxon>
        <taxon>Actinomycetota</taxon>
        <taxon>Actinomycetes</taxon>
        <taxon>Micrococcales</taxon>
        <taxon>Microbacteriaceae</taxon>
        <taxon>Microcella</taxon>
    </lineage>
</organism>
<proteinExistence type="predicted"/>
<dbReference type="InterPro" id="IPR012338">
    <property type="entry name" value="Beta-lactam/transpept-like"/>
</dbReference>
<dbReference type="Gene3D" id="3.40.710.10">
    <property type="entry name" value="DD-peptidase/beta-lactamase superfamily"/>
    <property type="match status" value="1"/>
</dbReference>
<dbReference type="InterPro" id="IPR001466">
    <property type="entry name" value="Beta-lactam-related"/>
</dbReference>
<feature type="domain" description="Beta-lactamase-related" evidence="1">
    <location>
        <begin position="22"/>
        <end position="375"/>
    </location>
</feature>